<gene>
    <name evidence="8" type="ORF">CYLTODRAFT_416920</name>
</gene>
<keyword evidence="9" id="KW-1185">Reference proteome</keyword>
<feature type="compositionally biased region" description="Polar residues" evidence="6">
    <location>
        <begin position="391"/>
        <end position="400"/>
    </location>
</feature>
<dbReference type="Proteomes" id="UP000054007">
    <property type="component" value="Unassembled WGS sequence"/>
</dbReference>
<dbReference type="InterPro" id="IPR031693">
    <property type="entry name" value="Sin3_C"/>
</dbReference>
<evidence type="ECO:0000256" key="3">
    <source>
        <dbReference type="ARBA" id="ARBA00022737"/>
    </source>
</evidence>
<dbReference type="Pfam" id="PF16879">
    <property type="entry name" value="Sin3a_C"/>
    <property type="match status" value="1"/>
</dbReference>
<dbReference type="PROSITE" id="PS51477">
    <property type="entry name" value="PAH"/>
    <property type="match status" value="2"/>
</dbReference>
<evidence type="ECO:0000256" key="6">
    <source>
        <dbReference type="SAM" id="MobiDB-lite"/>
    </source>
</evidence>
<feature type="region of interest" description="Disordered" evidence="6">
    <location>
        <begin position="1"/>
        <end position="21"/>
    </location>
</feature>
<dbReference type="Pfam" id="PF08295">
    <property type="entry name" value="Sin3_corepress"/>
    <property type="match status" value="1"/>
</dbReference>
<evidence type="ECO:0000256" key="5">
    <source>
        <dbReference type="PROSITE-ProRule" id="PRU00810"/>
    </source>
</evidence>
<dbReference type="SMART" id="SM00761">
    <property type="entry name" value="HDAC_interact"/>
    <property type="match status" value="1"/>
</dbReference>
<dbReference type="PANTHER" id="PTHR12346">
    <property type="entry name" value="SIN3B-RELATED"/>
    <property type="match status" value="1"/>
</dbReference>
<feature type="region of interest" description="Disordered" evidence="6">
    <location>
        <begin position="185"/>
        <end position="228"/>
    </location>
</feature>
<dbReference type="FunFam" id="1.20.1160.11:FF:000003">
    <property type="entry name" value="Paired amphipathic helix SIN3-like protein"/>
    <property type="match status" value="1"/>
</dbReference>
<dbReference type="STRING" id="1314674.A0A0D7BSZ9"/>
<evidence type="ECO:0000256" key="4">
    <source>
        <dbReference type="ARBA" id="ARBA00023242"/>
    </source>
</evidence>
<keyword evidence="3" id="KW-0677">Repeat</keyword>
<feature type="compositionally biased region" description="Pro residues" evidence="6">
    <location>
        <begin position="472"/>
        <end position="483"/>
    </location>
</feature>
<feature type="region of interest" description="Disordered" evidence="6">
    <location>
        <begin position="391"/>
        <end position="492"/>
    </location>
</feature>
<evidence type="ECO:0000256" key="2">
    <source>
        <dbReference type="ARBA" id="ARBA00022491"/>
    </source>
</evidence>
<keyword evidence="4 5" id="KW-0539">Nucleus</keyword>
<feature type="region of interest" description="Disordered" evidence="6">
    <location>
        <begin position="943"/>
        <end position="976"/>
    </location>
</feature>
<dbReference type="GO" id="GO:0010628">
    <property type="term" value="P:positive regulation of gene expression"/>
    <property type="evidence" value="ECO:0007669"/>
    <property type="project" value="UniProtKB-ARBA"/>
</dbReference>
<evidence type="ECO:0000259" key="7">
    <source>
        <dbReference type="SMART" id="SM00761"/>
    </source>
</evidence>
<dbReference type="GO" id="GO:0033698">
    <property type="term" value="C:Rpd3L complex"/>
    <property type="evidence" value="ECO:0007669"/>
    <property type="project" value="UniProtKB-ARBA"/>
</dbReference>
<protein>
    <recommendedName>
        <fullName evidence="7">Histone deacetylase interacting domain-containing protein</fullName>
    </recommendedName>
</protein>
<feature type="compositionally biased region" description="Pro residues" evidence="6">
    <location>
        <begin position="203"/>
        <end position="218"/>
    </location>
</feature>
<dbReference type="Gene3D" id="1.20.1160.11">
    <property type="entry name" value="Paired amphipathic helix"/>
    <property type="match status" value="3"/>
</dbReference>
<feature type="compositionally biased region" description="Polar residues" evidence="6">
    <location>
        <begin position="60"/>
        <end position="84"/>
    </location>
</feature>
<evidence type="ECO:0000256" key="1">
    <source>
        <dbReference type="ARBA" id="ARBA00004123"/>
    </source>
</evidence>
<feature type="region of interest" description="Disordered" evidence="6">
    <location>
        <begin position="34"/>
        <end position="101"/>
    </location>
</feature>
<dbReference type="GO" id="GO:0003714">
    <property type="term" value="F:transcription corepressor activity"/>
    <property type="evidence" value="ECO:0007669"/>
    <property type="project" value="InterPro"/>
</dbReference>
<dbReference type="SUPFAM" id="SSF47762">
    <property type="entry name" value="PAH2 domain"/>
    <property type="match status" value="3"/>
</dbReference>
<dbReference type="InterPro" id="IPR039774">
    <property type="entry name" value="Sin3-like"/>
</dbReference>
<dbReference type="PANTHER" id="PTHR12346:SF0">
    <property type="entry name" value="SIN3A, ISOFORM G"/>
    <property type="match status" value="1"/>
</dbReference>
<keyword evidence="2" id="KW-0678">Repressor</keyword>
<evidence type="ECO:0000313" key="8">
    <source>
        <dbReference type="EMBL" id="KIY73542.1"/>
    </source>
</evidence>
<dbReference type="InterPro" id="IPR003822">
    <property type="entry name" value="PAH"/>
</dbReference>
<dbReference type="EMBL" id="KN880435">
    <property type="protein sequence ID" value="KIY73542.1"/>
    <property type="molecule type" value="Genomic_DNA"/>
</dbReference>
<feature type="compositionally biased region" description="Low complexity" evidence="6">
    <location>
        <begin position="185"/>
        <end position="202"/>
    </location>
</feature>
<comment type="subcellular location">
    <subcellularLocation>
        <location evidence="1 5">Nucleus</location>
    </subcellularLocation>
</comment>
<accession>A0A0D7BSZ9</accession>
<proteinExistence type="predicted"/>
<dbReference type="FunFam" id="1.20.1160.11:FF:000001">
    <property type="entry name" value="Paired amphipathic helix protein Sin3"/>
    <property type="match status" value="1"/>
</dbReference>
<feature type="region of interest" description="Disordered" evidence="6">
    <location>
        <begin position="904"/>
        <end position="923"/>
    </location>
</feature>
<evidence type="ECO:0000313" key="9">
    <source>
        <dbReference type="Proteomes" id="UP000054007"/>
    </source>
</evidence>
<dbReference type="InterPro" id="IPR036600">
    <property type="entry name" value="PAH_sf"/>
</dbReference>
<dbReference type="InterPro" id="IPR013194">
    <property type="entry name" value="HDAC_interact_dom"/>
</dbReference>
<organism evidence="8 9">
    <name type="scientific">Cylindrobasidium torrendii FP15055 ss-10</name>
    <dbReference type="NCBI Taxonomy" id="1314674"/>
    <lineage>
        <taxon>Eukaryota</taxon>
        <taxon>Fungi</taxon>
        <taxon>Dikarya</taxon>
        <taxon>Basidiomycota</taxon>
        <taxon>Agaricomycotina</taxon>
        <taxon>Agaricomycetes</taxon>
        <taxon>Agaricomycetidae</taxon>
        <taxon>Agaricales</taxon>
        <taxon>Marasmiineae</taxon>
        <taxon>Physalacriaceae</taxon>
        <taxon>Cylindrobasidium</taxon>
    </lineage>
</organism>
<reference evidence="8 9" key="1">
    <citation type="journal article" date="2015" name="Fungal Genet. Biol.">
        <title>Evolution of novel wood decay mechanisms in Agaricales revealed by the genome sequences of Fistulina hepatica and Cylindrobasidium torrendii.</title>
        <authorList>
            <person name="Floudas D."/>
            <person name="Held B.W."/>
            <person name="Riley R."/>
            <person name="Nagy L.G."/>
            <person name="Koehler G."/>
            <person name="Ransdell A.S."/>
            <person name="Younus H."/>
            <person name="Chow J."/>
            <person name="Chiniquy J."/>
            <person name="Lipzen A."/>
            <person name="Tritt A."/>
            <person name="Sun H."/>
            <person name="Haridas S."/>
            <person name="LaButti K."/>
            <person name="Ohm R.A."/>
            <person name="Kues U."/>
            <person name="Blanchette R.A."/>
            <person name="Grigoriev I.V."/>
            <person name="Minto R.E."/>
            <person name="Hibbett D.S."/>
        </authorList>
    </citation>
    <scope>NUCLEOTIDE SEQUENCE [LARGE SCALE GENOMIC DNA]</scope>
    <source>
        <strain evidence="8 9">FP15055 ss-10</strain>
    </source>
</reference>
<feature type="domain" description="Histone deacetylase interacting" evidence="7">
    <location>
        <begin position="607"/>
        <end position="708"/>
    </location>
</feature>
<dbReference type="Pfam" id="PF02671">
    <property type="entry name" value="PAH"/>
    <property type="match status" value="3"/>
</dbReference>
<dbReference type="GO" id="GO:0000122">
    <property type="term" value="P:negative regulation of transcription by RNA polymerase II"/>
    <property type="evidence" value="ECO:0007669"/>
    <property type="project" value="TreeGrafter"/>
</dbReference>
<dbReference type="OrthoDB" id="10265969at2759"/>
<name>A0A0D7BSZ9_9AGAR</name>
<sequence length="1314" mass="147058">MAEPIMPTPALAKANHPRTNVSVTEMDVDRVPNATAAPEFIKASSPALQAVPSPPDRPRPSTQPSMDDTTSLYTAMSRPINSTPRPIEPTPAQRSPDNSRPLNVTDALSYLDAVKVQFQDKPEVYNKFLDIMKDFKGQVIDTPGVIQRVSMLFHGNGRLITGFNTFLPMGYRIDVSADPADQNTITVTTPQGTVTQSTTSALPLPPRPPPPPPPPPSASVPISGTPSAVDIPGFGPNLAHPLPYPPGIPLPLGHGTLSRSMTPQATPFHPAMAVPAPFDHFGPSQHHQAATLLGSLNNKHRNPDPQAQQHADFHHAIQYLNKIKARFSDNSNTYKQFLDILHGYQKEQKRDDVPVFGQVQHLFKDAPDLLAEFKDFLPEIGAALTVPQLLAQNGPSSWNGNEPPPPPPPVPQEKQIAKKQTQSNAKRRKRPIEKDTTPAPAPKASTSTSRAAKKPKHAHGKEPGDSPAFSPFSPPSPPLPPPSHGHGHSNVSAAIVPTSSSRVHHLPPPPIPEAAAPNKLMFFDRAKRSLEGREIYEEFLKLLTLFSKDILDIKTLLERSKAFLGDGDLMAEFKELLSWDTKQDNLEDGPPGSIRTGPPEALAATVVEDGLSPSYRRLPDSEIYLACSGRTELHRSVLNDVWVSHPTWASEDSGFQTHKKNSFEEALHRCEEERHEYHVQLQALSATINHLEPLYTRIEDMSHDERTAFRLKADLGGPGRCLYERILKKIYKDNAAEVIKALQEYPAMTIPIVLSRLKNKDEEWRRAQREWSRTWREVDSKNFYKSLDYQGVAFKINDKKCITAKHFVGDLEALKETQLSAYDEQKNPIPACARGSIGFQLEYDFSDIAVIHDSLKLVFSFLDRAHTQYGPAERRGIEGFLRNFVPTLFLCNHTDFNDACGPFEANQDDDHEERGGRRSAHSVYTNGFPALDLRKRLLKTARERATKDSKDGSMSGSRAASPMGSMRSSSMHADSADTLSVEDDVWIRETIATGSSAQNVAYEPESERPFFTNTTFYTLIRLLQLLYSRLKMCKEIGEQLAKTQHADLLANPVAVKLGLDDPNGPATLLGQTVDILNDRAKDGTNIVYMYLLDACEKFFSNELDGIVFEEHMRWFFGNKAYQLFTVDKLIVALVKQVQTIVGDSKCQELWSLLQSMQHTPTVSIQDVIRYRIEAERHVGQDDNLYRLQWVQSERAMKVQLMSADDPSVSRPRTTERRWREYVHSYVLRSPTEWGVQRDDGRAPRVFLARNRQAAADEGPAQEDGQMSVRIALPAYKIVYEAGTEDLLWRRELNPSLLAKAKQRQEDRRRCKWLL</sequence>
<feature type="compositionally biased region" description="Pro residues" evidence="6">
    <location>
        <begin position="402"/>
        <end position="411"/>
    </location>
</feature>
<feature type="compositionally biased region" description="Polar residues" evidence="6">
    <location>
        <begin position="92"/>
        <end position="101"/>
    </location>
</feature>